<dbReference type="EMBL" id="CP107567">
    <property type="protein sequence ID" value="UYQ60688.1"/>
    <property type="molecule type" value="Genomic_DNA"/>
</dbReference>
<dbReference type="InterPro" id="IPR029058">
    <property type="entry name" value="AB_hydrolase_fold"/>
</dbReference>
<dbReference type="RefSeq" id="WP_264241894.1">
    <property type="nucleotide sequence ID" value="NZ_CP107567.1"/>
</dbReference>
<sequence>MPEEAIEDFRCSPVWSVRASMTPTWAREVRAIDAFGDDLDRFTGLTAPTLLITGELSPPILIDTSRRLQATLPNSRLVEIPGHAHEAYLTAPKPWPR</sequence>
<name>A0ABY6I140_STRPE</name>
<keyword evidence="2" id="KW-1185">Reference proteome</keyword>
<gene>
    <name evidence="1" type="ORF">OGH68_03890</name>
</gene>
<accession>A0ABY6I140</accession>
<dbReference type="Gene3D" id="3.40.50.1820">
    <property type="entry name" value="alpha/beta hydrolase"/>
    <property type="match status" value="1"/>
</dbReference>
<keyword evidence="1" id="KW-0378">Hydrolase</keyword>
<evidence type="ECO:0000313" key="1">
    <source>
        <dbReference type="EMBL" id="UYQ60688.1"/>
    </source>
</evidence>
<dbReference type="Proteomes" id="UP001163878">
    <property type="component" value="Chromosome"/>
</dbReference>
<reference evidence="1" key="1">
    <citation type="submission" date="2022-10" db="EMBL/GenBank/DDBJ databases">
        <title>Cytochrome P450 Catalyzes Benzene Ring Formation in the Biosynthesis of Trialkyl-Substituted Aromatic Polyketides.</title>
        <authorList>
            <person name="Zhao E."/>
            <person name="Ge H."/>
        </authorList>
    </citation>
    <scope>NUCLEOTIDE SEQUENCE</scope>
    <source>
        <strain evidence="1">NA0869</strain>
    </source>
</reference>
<dbReference type="SUPFAM" id="SSF53474">
    <property type="entry name" value="alpha/beta-Hydrolases"/>
    <property type="match status" value="1"/>
</dbReference>
<organism evidence="1 2">
    <name type="scientific">Streptomyces peucetius</name>
    <dbReference type="NCBI Taxonomy" id="1950"/>
    <lineage>
        <taxon>Bacteria</taxon>
        <taxon>Bacillati</taxon>
        <taxon>Actinomycetota</taxon>
        <taxon>Actinomycetes</taxon>
        <taxon>Kitasatosporales</taxon>
        <taxon>Streptomycetaceae</taxon>
        <taxon>Streptomyces</taxon>
    </lineage>
</organism>
<protein>
    <submittedName>
        <fullName evidence="1">Alpha/beta hydrolase</fullName>
    </submittedName>
</protein>
<dbReference type="GO" id="GO:0016787">
    <property type="term" value="F:hydrolase activity"/>
    <property type="evidence" value="ECO:0007669"/>
    <property type="project" value="UniProtKB-KW"/>
</dbReference>
<proteinExistence type="predicted"/>
<evidence type="ECO:0000313" key="2">
    <source>
        <dbReference type="Proteomes" id="UP001163878"/>
    </source>
</evidence>